<dbReference type="InterPro" id="IPR050058">
    <property type="entry name" value="Ala-tRNA_ligase"/>
</dbReference>
<dbReference type="GO" id="GO:0004813">
    <property type="term" value="F:alanine-tRNA ligase activity"/>
    <property type="evidence" value="ECO:0007669"/>
    <property type="project" value="UniProtKB-EC"/>
</dbReference>
<dbReference type="SUPFAM" id="SSF55681">
    <property type="entry name" value="Class II aaRS and biotin synthetases"/>
    <property type="match status" value="1"/>
</dbReference>
<dbReference type="InterPro" id="IPR012947">
    <property type="entry name" value="tRNA_SAD"/>
</dbReference>
<evidence type="ECO:0000256" key="7">
    <source>
        <dbReference type="ARBA" id="ARBA00022884"/>
    </source>
</evidence>
<dbReference type="PRINTS" id="PR00980">
    <property type="entry name" value="TRNASYNTHALA"/>
</dbReference>
<dbReference type="SUPFAM" id="SSF101353">
    <property type="entry name" value="Putative anticodon-binding domain of alanyl-tRNA synthetase (AlaRS)"/>
    <property type="match status" value="1"/>
</dbReference>
<keyword evidence="8" id="KW-0648">Protein biosynthesis</keyword>
<dbReference type="InterPro" id="IPR018162">
    <property type="entry name" value="Ala-tRNA-ligase_IIc_anticod-bd"/>
</dbReference>
<dbReference type="NCBIfam" id="NF002436">
    <property type="entry name" value="PRK01584.1"/>
    <property type="match status" value="1"/>
</dbReference>
<dbReference type="Gene3D" id="3.30.930.10">
    <property type="entry name" value="Bira Bifunctional Protein, Domain 2"/>
    <property type="match status" value="1"/>
</dbReference>
<dbReference type="InterPro" id="IPR002318">
    <property type="entry name" value="Ala-tRNA-lgiase_IIc"/>
</dbReference>
<dbReference type="FunFam" id="3.30.980.10:FF:000004">
    <property type="entry name" value="Alanine--tRNA ligase, cytoplasmic"/>
    <property type="match status" value="1"/>
</dbReference>
<dbReference type="EMBL" id="LBSM01000011">
    <property type="protein sequence ID" value="KKQ18050.1"/>
    <property type="molecule type" value="Genomic_DNA"/>
</dbReference>
<dbReference type="Proteomes" id="UP000034508">
    <property type="component" value="Unassembled WGS sequence"/>
</dbReference>
<protein>
    <recommendedName>
        <fullName evidence="2">alanine--tRNA ligase</fullName>
        <ecNumber evidence="2">6.1.1.7</ecNumber>
    </recommendedName>
</protein>
<dbReference type="GO" id="GO:0000049">
    <property type="term" value="F:tRNA binding"/>
    <property type="evidence" value="ECO:0007669"/>
    <property type="project" value="UniProtKB-KW"/>
</dbReference>
<evidence type="ECO:0000256" key="4">
    <source>
        <dbReference type="ARBA" id="ARBA00022598"/>
    </source>
</evidence>
<dbReference type="EC" id="6.1.1.7" evidence="2"/>
<dbReference type="Gene3D" id="3.30.980.10">
    <property type="entry name" value="Threonyl-trna Synthetase, Chain A, domain 2"/>
    <property type="match status" value="1"/>
</dbReference>
<dbReference type="GO" id="GO:0002161">
    <property type="term" value="F:aminoacyl-tRNA deacylase activity"/>
    <property type="evidence" value="ECO:0007669"/>
    <property type="project" value="TreeGrafter"/>
</dbReference>
<evidence type="ECO:0000256" key="6">
    <source>
        <dbReference type="ARBA" id="ARBA00022840"/>
    </source>
</evidence>
<dbReference type="InterPro" id="IPR018163">
    <property type="entry name" value="Thr/Ala-tRNA-synth_IIc_edit"/>
</dbReference>
<dbReference type="CDD" id="cd00673">
    <property type="entry name" value="AlaRS_core"/>
    <property type="match status" value="1"/>
</dbReference>
<keyword evidence="9" id="KW-0030">Aminoacyl-tRNA synthetase</keyword>
<dbReference type="Pfam" id="PF07973">
    <property type="entry name" value="tRNA_SAD"/>
    <property type="match status" value="1"/>
</dbReference>
<sequence>MDSKTLRQKFIQFFVEKGHKELKSASLVPEDDPSVLFTTAGMQQFKKFYVSSKEAPTKNVVTIQPCFRTSDIEEVGDDTHLTFFEMLGNFSFDGYFKKEAIEYAWEFLTEILEIDQSRISATYYDQEKAKIEIKTDNESKKILEQLKGLEKIEGQGEDNFWSLGTENSPGGPTVEFYIDNVEIWNLVFNEFVWKGNSWQDLESKGVDTGMGFERLLTVLQEKDENYQTDLFWPIIEKIEEISGKKYTDNQKEFRIIADHLKASVFAVSDDVLPSNKERGYIVRRLIRRAIVKGQQLGITNNFTAKLAEIVFKIYENRYQFNQNNIKNEIQKEETKFRNTLSNGLKEFEKQKQNLTGEIAFNLYQTYGFPWEMTAELAEENKISVERIDFENAFKKHQELSRTASAGMFKGGLAGGGKMETKYHSATHLLLASLRQILGNDIYQKGSNITAERLRFDFNYPEKLTNEQIKKVEELVNVNIEKDLPVGMQEMTLEEAKNSGAMGVFENKYGDKVKVYSIGNFSCEICGGPHVKSTGGLSHFKILKEESSSAGVRRIKAVLE</sequence>
<organism evidence="11 12">
    <name type="scientific">Berkelbacteria bacterium GW2011_GWA1_36_9</name>
    <dbReference type="NCBI Taxonomy" id="1618331"/>
    <lineage>
        <taxon>Bacteria</taxon>
        <taxon>Candidatus Berkelbacteria</taxon>
    </lineage>
</organism>
<evidence type="ECO:0000256" key="1">
    <source>
        <dbReference type="ARBA" id="ARBA00008226"/>
    </source>
</evidence>
<dbReference type="PROSITE" id="PS50860">
    <property type="entry name" value="AA_TRNA_LIGASE_II_ALA"/>
    <property type="match status" value="1"/>
</dbReference>
<dbReference type="Gene3D" id="3.30.54.20">
    <property type="match status" value="1"/>
</dbReference>
<keyword evidence="4 11" id="KW-0436">Ligase</keyword>
<gene>
    <name evidence="11" type="ORF">US31_C0011G0032</name>
</gene>
<dbReference type="AlphaFoldDB" id="A0A0G0FW07"/>
<comment type="caution">
    <text evidence="11">The sequence shown here is derived from an EMBL/GenBank/DDBJ whole genome shotgun (WGS) entry which is preliminary data.</text>
</comment>
<dbReference type="GO" id="GO:0006419">
    <property type="term" value="P:alanyl-tRNA aminoacylation"/>
    <property type="evidence" value="ECO:0007669"/>
    <property type="project" value="InterPro"/>
</dbReference>
<evidence type="ECO:0000256" key="2">
    <source>
        <dbReference type="ARBA" id="ARBA00013168"/>
    </source>
</evidence>
<dbReference type="GO" id="GO:0005524">
    <property type="term" value="F:ATP binding"/>
    <property type="evidence" value="ECO:0007669"/>
    <property type="project" value="UniProtKB-KW"/>
</dbReference>
<dbReference type="InterPro" id="IPR018165">
    <property type="entry name" value="Ala-tRNA-synth_IIc_core"/>
</dbReference>
<dbReference type="PANTHER" id="PTHR11777">
    <property type="entry name" value="ALANYL-TRNA SYNTHETASE"/>
    <property type="match status" value="1"/>
</dbReference>
<dbReference type="Pfam" id="PF01411">
    <property type="entry name" value="tRNA-synt_2c"/>
    <property type="match status" value="1"/>
</dbReference>
<dbReference type="SUPFAM" id="SSF55186">
    <property type="entry name" value="ThrRS/AlaRS common domain"/>
    <property type="match status" value="1"/>
</dbReference>
<keyword evidence="7" id="KW-0694">RNA-binding</keyword>
<dbReference type="InterPro" id="IPR018164">
    <property type="entry name" value="Ala-tRNA-synth_IIc_N"/>
</dbReference>
<keyword evidence="6" id="KW-0067">ATP-binding</keyword>
<evidence type="ECO:0000313" key="11">
    <source>
        <dbReference type="EMBL" id="KKQ18050.1"/>
    </source>
</evidence>
<dbReference type="PANTHER" id="PTHR11777:SF9">
    <property type="entry name" value="ALANINE--TRNA LIGASE, CYTOPLASMIC"/>
    <property type="match status" value="1"/>
</dbReference>
<feature type="domain" description="Alanyl-transfer RNA synthetases family profile" evidence="10">
    <location>
        <begin position="1"/>
        <end position="559"/>
    </location>
</feature>
<evidence type="ECO:0000256" key="8">
    <source>
        <dbReference type="ARBA" id="ARBA00022917"/>
    </source>
</evidence>
<keyword evidence="5" id="KW-0547">Nucleotide-binding</keyword>
<dbReference type="GO" id="GO:0005829">
    <property type="term" value="C:cytosol"/>
    <property type="evidence" value="ECO:0007669"/>
    <property type="project" value="TreeGrafter"/>
</dbReference>
<evidence type="ECO:0000256" key="5">
    <source>
        <dbReference type="ARBA" id="ARBA00022741"/>
    </source>
</evidence>
<dbReference type="SMART" id="SM00863">
    <property type="entry name" value="tRNA_SAD"/>
    <property type="match status" value="1"/>
</dbReference>
<evidence type="ECO:0000256" key="9">
    <source>
        <dbReference type="ARBA" id="ARBA00023146"/>
    </source>
</evidence>
<comment type="similarity">
    <text evidence="1">Belongs to the class-II aminoacyl-tRNA synthetase family.</text>
</comment>
<proteinExistence type="inferred from homology"/>
<evidence type="ECO:0000259" key="10">
    <source>
        <dbReference type="PROSITE" id="PS50860"/>
    </source>
</evidence>
<dbReference type="InterPro" id="IPR045864">
    <property type="entry name" value="aa-tRNA-synth_II/BPL/LPL"/>
</dbReference>
<name>A0A0G0FW07_9BACT</name>
<dbReference type="PATRIC" id="fig|1618331.3.peg.645"/>
<reference evidence="11 12" key="1">
    <citation type="journal article" date="2015" name="Nature">
        <title>rRNA introns, odd ribosomes, and small enigmatic genomes across a large radiation of phyla.</title>
        <authorList>
            <person name="Brown C.T."/>
            <person name="Hug L.A."/>
            <person name="Thomas B.C."/>
            <person name="Sharon I."/>
            <person name="Castelle C.J."/>
            <person name="Singh A."/>
            <person name="Wilkins M.J."/>
            <person name="Williams K.H."/>
            <person name="Banfield J.F."/>
        </authorList>
    </citation>
    <scope>NUCLEOTIDE SEQUENCE [LARGE SCALE GENOMIC DNA]</scope>
</reference>
<evidence type="ECO:0000313" key="12">
    <source>
        <dbReference type="Proteomes" id="UP000034508"/>
    </source>
</evidence>
<accession>A0A0G0FW07</accession>
<evidence type="ECO:0000256" key="3">
    <source>
        <dbReference type="ARBA" id="ARBA00022555"/>
    </source>
</evidence>
<keyword evidence="3" id="KW-0820">tRNA-binding</keyword>